<dbReference type="InterPro" id="IPR004449">
    <property type="entry name" value="SixA"/>
</dbReference>
<name>A0ABP9REM6_9GAMM</name>
<evidence type="ECO:0000313" key="3">
    <source>
        <dbReference type="Proteomes" id="UP001500074"/>
    </source>
</evidence>
<dbReference type="Proteomes" id="UP001500074">
    <property type="component" value="Unassembled WGS sequence"/>
</dbReference>
<keyword evidence="3" id="KW-1185">Reference proteome</keyword>
<dbReference type="SMART" id="SM00855">
    <property type="entry name" value="PGAM"/>
    <property type="match status" value="1"/>
</dbReference>
<feature type="region of interest" description="Disordered" evidence="1">
    <location>
        <begin position="1"/>
        <end position="22"/>
    </location>
</feature>
<protein>
    <submittedName>
        <fullName evidence="2">Phosphohistidine phosphatase SixA</fullName>
    </submittedName>
</protein>
<gene>
    <name evidence="2" type="primary">sixA</name>
    <name evidence="2" type="ORF">GCM10023342_21290</name>
</gene>
<dbReference type="InterPro" id="IPR029033">
    <property type="entry name" value="His_PPase_superfam"/>
</dbReference>
<comment type="caution">
    <text evidence="2">The sequence shown here is derived from an EMBL/GenBank/DDBJ whole genome shotgun (WGS) entry which is preliminary data.</text>
</comment>
<dbReference type="Gene3D" id="3.40.50.1240">
    <property type="entry name" value="Phosphoglycerate mutase-like"/>
    <property type="match status" value="1"/>
</dbReference>
<accession>A0ABP9REM6</accession>
<dbReference type="RefSeq" id="WP_031384478.1">
    <property type="nucleotide sequence ID" value="NZ_BAABKI010000021.1"/>
</dbReference>
<dbReference type="EMBL" id="BAABKI010000021">
    <property type="protein sequence ID" value="GAA5176249.1"/>
    <property type="molecule type" value="Genomic_DNA"/>
</dbReference>
<dbReference type="CDD" id="cd07067">
    <property type="entry name" value="HP_PGM_like"/>
    <property type="match status" value="1"/>
</dbReference>
<sequence>MSQSLWVMRHGQAANGRPDEQRELTAQGREEVALMADWLARSLTPAQASELRIAASPYVRAQQTANIVAERLGKRVETLELITPDDSVEAVIDWLQAEAERTAWLLVSHMPLVGSLTARLVERDPRSQLPMPTAAIAVLEADIWAAGCAELRGFRHPADFAG</sequence>
<proteinExistence type="predicted"/>
<evidence type="ECO:0000313" key="2">
    <source>
        <dbReference type="EMBL" id="GAA5176249.1"/>
    </source>
</evidence>
<evidence type="ECO:0000256" key="1">
    <source>
        <dbReference type="SAM" id="MobiDB-lite"/>
    </source>
</evidence>
<organism evidence="2 3">
    <name type="scientific">Modicisalibacter zincidurans</name>
    <dbReference type="NCBI Taxonomy" id="1178777"/>
    <lineage>
        <taxon>Bacteria</taxon>
        <taxon>Pseudomonadati</taxon>
        <taxon>Pseudomonadota</taxon>
        <taxon>Gammaproteobacteria</taxon>
        <taxon>Oceanospirillales</taxon>
        <taxon>Halomonadaceae</taxon>
        <taxon>Modicisalibacter</taxon>
    </lineage>
</organism>
<reference evidence="3" key="1">
    <citation type="journal article" date="2019" name="Int. J. Syst. Evol. Microbiol.">
        <title>The Global Catalogue of Microorganisms (GCM) 10K type strain sequencing project: providing services to taxonomists for standard genome sequencing and annotation.</title>
        <authorList>
            <consortium name="The Broad Institute Genomics Platform"/>
            <consortium name="The Broad Institute Genome Sequencing Center for Infectious Disease"/>
            <person name="Wu L."/>
            <person name="Ma J."/>
        </authorList>
    </citation>
    <scope>NUCLEOTIDE SEQUENCE [LARGE SCALE GENOMIC DNA]</scope>
    <source>
        <strain evidence="3">JCM 18472</strain>
    </source>
</reference>
<dbReference type="SUPFAM" id="SSF53254">
    <property type="entry name" value="Phosphoglycerate mutase-like"/>
    <property type="match status" value="1"/>
</dbReference>
<dbReference type="NCBIfam" id="TIGR00249">
    <property type="entry name" value="sixA"/>
    <property type="match status" value="1"/>
</dbReference>
<dbReference type="Pfam" id="PF00300">
    <property type="entry name" value="His_Phos_1"/>
    <property type="match status" value="1"/>
</dbReference>
<dbReference type="InterPro" id="IPR013078">
    <property type="entry name" value="His_Pase_superF_clade-1"/>
</dbReference>